<name>A0ABS1BK51_9SPHI</name>
<dbReference type="CDD" id="cd06089">
    <property type="entry name" value="KOW_RPL26"/>
    <property type="match status" value="1"/>
</dbReference>
<sequence length="111" mass="12067">MEKTKKVKLNIRKGDLVKVIAGDSKGQKGKVVEVITKTNRVIVEGANMVSKHTKPNAANPNGGINKMEAPIHISNVMLVDPKSGNATRIARKRNEDGKITRIAKKSGEEIK</sequence>
<keyword evidence="2 5" id="KW-0689">Ribosomal protein</keyword>
<dbReference type="SUPFAM" id="SSF50104">
    <property type="entry name" value="Translation proteins SH3-like domain"/>
    <property type="match status" value="1"/>
</dbReference>
<comment type="caution">
    <text evidence="8">The sequence shown here is derived from an EMBL/GenBank/DDBJ whole genome shotgun (WGS) entry which is preliminary data.</text>
</comment>
<dbReference type="PANTHER" id="PTHR12903">
    <property type="entry name" value="MITOCHONDRIAL RIBOSOMAL PROTEIN L24"/>
    <property type="match status" value="1"/>
</dbReference>
<dbReference type="HAMAP" id="MF_01326_B">
    <property type="entry name" value="Ribosomal_uL24_B"/>
    <property type="match status" value="1"/>
</dbReference>
<evidence type="ECO:0000256" key="2">
    <source>
        <dbReference type="ARBA" id="ARBA00022980"/>
    </source>
</evidence>
<dbReference type="Gene3D" id="2.30.30.30">
    <property type="match status" value="1"/>
</dbReference>
<comment type="similarity">
    <text evidence="1 5 6">Belongs to the universal ribosomal protein uL24 family.</text>
</comment>
<evidence type="ECO:0000256" key="1">
    <source>
        <dbReference type="ARBA" id="ARBA00010618"/>
    </source>
</evidence>
<dbReference type="InterPro" id="IPR003256">
    <property type="entry name" value="Ribosomal_uL24"/>
</dbReference>
<protein>
    <recommendedName>
        <fullName evidence="4 5">Large ribosomal subunit protein uL24</fullName>
    </recommendedName>
</protein>
<feature type="domain" description="KOW" evidence="7">
    <location>
        <begin position="10"/>
        <end position="37"/>
    </location>
</feature>
<dbReference type="Proteomes" id="UP000660024">
    <property type="component" value="Unassembled WGS sequence"/>
</dbReference>
<dbReference type="SMART" id="SM00739">
    <property type="entry name" value="KOW"/>
    <property type="match status" value="1"/>
</dbReference>
<comment type="function">
    <text evidence="5">One of the proteins that surrounds the polypeptide exit tunnel on the outside of the subunit.</text>
</comment>
<dbReference type="Pfam" id="PF17136">
    <property type="entry name" value="ribosomal_L24"/>
    <property type="match status" value="1"/>
</dbReference>
<evidence type="ECO:0000256" key="4">
    <source>
        <dbReference type="ARBA" id="ARBA00035206"/>
    </source>
</evidence>
<keyword evidence="5" id="KW-0699">rRNA-binding</keyword>
<dbReference type="EMBL" id="JAEHFY010000012">
    <property type="protein sequence ID" value="MBK0383257.1"/>
    <property type="molecule type" value="Genomic_DNA"/>
</dbReference>
<dbReference type="GO" id="GO:0005840">
    <property type="term" value="C:ribosome"/>
    <property type="evidence" value="ECO:0007669"/>
    <property type="project" value="UniProtKB-KW"/>
</dbReference>
<dbReference type="InterPro" id="IPR041988">
    <property type="entry name" value="Ribosomal_uL24_KOW"/>
</dbReference>
<keyword evidence="9" id="KW-1185">Reference proteome</keyword>
<evidence type="ECO:0000256" key="5">
    <source>
        <dbReference type="HAMAP-Rule" id="MF_01326"/>
    </source>
</evidence>
<dbReference type="RefSeq" id="WP_200586066.1">
    <property type="nucleotide sequence ID" value="NZ_JAEHFY010000012.1"/>
</dbReference>
<proteinExistence type="inferred from homology"/>
<gene>
    <name evidence="5 8" type="primary">rplX</name>
    <name evidence="8" type="ORF">I5M32_09825</name>
</gene>
<dbReference type="InterPro" id="IPR005824">
    <property type="entry name" value="KOW"/>
</dbReference>
<keyword evidence="3 5" id="KW-0687">Ribonucleoprotein</keyword>
<dbReference type="Pfam" id="PF00467">
    <property type="entry name" value="KOW"/>
    <property type="match status" value="1"/>
</dbReference>
<comment type="function">
    <text evidence="5">One of two assembly initiator proteins, it binds directly to the 5'-end of the 23S rRNA, where it nucleates assembly of the 50S subunit.</text>
</comment>
<dbReference type="InterPro" id="IPR014722">
    <property type="entry name" value="Rib_uL2_dom2"/>
</dbReference>
<keyword evidence="5" id="KW-0694">RNA-binding</keyword>
<reference evidence="8 9" key="1">
    <citation type="submission" date="2020-12" db="EMBL/GenBank/DDBJ databases">
        <title>Bacterial novel species Pedobacter sp. SD-b isolated from soil.</title>
        <authorList>
            <person name="Jung H.-Y."/>
        </authorList>
    </citation>
    <scope>NUCLEOTIDE SEQUENCE [LARGE SCALE GENOMIC DNA]</scope>
    <source>
        <strain evidence="8 9">SD-b</strain>
    </source>
</reference>
<evidence type="ECO:0000313" key="8">
    <source>
        <dbReference type="EMBL" id="MBK0383257.1"/>
    </source>
</evidence>
<dbReference type="NCBIfam" id="TIGR01079">
    <property type="entry name" value="rplX_bact"/>
    <property type="match status" value="1"/>
</dbReference>
<dbReference type="InterPro" id="IPR005825">
    <property type="entry name" value="Ribosomal_uL24_CS"/>
</dbReference>
<evidence type="ECO:0000256" key="6">
    <source>
        <dbReference type="RuleBase" id="RU003477"/>
    </source>
</evidence>
<organism evidence="8 9">
    <name type="scientific">Pedobacter segetis</name>
    <dbReference type="NCBI Taxonomy" id="2793069"/>
    <lineage>
        <taxon>Bacteria</taxon>
        <taxon>Pseudomonadati</taxon>
        <taxon>Bacteroidota</taxon>
        <taxon>Sphingobacteriia</taxon>
        <taxon>Sphingobacteriales</taxon>
        <taxon>Sphingobacteriaceae</taxon>
        <taxon>Pedobacter</taxon>
    </lineage>
</organism>
<dbReference type="InterPro" id="IPR057264">
    <property type="entry name" value="Ribosomal_uL24_C"/>
</dbReference>
<evidence type="ECO:0000313" key="9">
    <source>
        <dbReference type="Proteomes" id="UP000660024"/>
    </source>
</evidence>
<dbReference type="PROSITE" id="PS01108">
    <property type="entry name" value="RIBOSOMAL_L24"/>
    <property type="match status" value="1"/>
</dbReference>
<dbReference type="InterPro" id="IPR008991">
    <property type="entry name" value="Translation_prot_SH3-like_sf"/>
</dbReference>
<evidence type="ECO:0000259" key="7">
    <source>
        <dbReference type="SMART" id="SM00739"/>
    </source>
</evidence>
<comment type="subunit">
    <text evidence="5">Part of the 50S ribosomal subunit.</text>
</comment>
<accession>A0ABS1BK51</accession>
<evidence type="ECO:0000256" key="3">
    <source>
        <dbReference type="ARBA" id="ARBA00023274"/>
    </source>
</evidence>